<keyword evidence="1" id="KW-0732">Signal</keyword>
<evidence type="ECO:0008006" key="4">
    <source>
        <dbReference type="Google" id="ProtNLM"/>
    </source>
</evidence>
<dbReference type="Proteomes" id="UP000661280">
    <property type="component" value="Chromosome 5"/>
</dbReference>
<dbReference type="AlphaFoldDB" id="A0A7R7WED0"/>
<dbReference type="PANTHER" id="PTHR34883">
    <property type="entry name" value="SERINE-RICH PROTEIN, PUTATIVE-RELATED-RELATED"/>
    <property type="match status" value="1"/>
</dbReference>
<sequence length="285" mass="30994">MAKMLLFLTLLLALTPQAHSVRVDINQNIAVDIFETETQVTHYVSVGSEGNPIFSPNRLNANVGDQIRFVFQSRNHTLTESSLEDPCSPIDEFDTGSIKFSLTDIEETVFTITVTSLEPRWFFCKQDYPYSHCHAGMVFALNPGDRMRSFLDTARRGTVSHVPTSSGMNYLPSSVLGLGNTGQILSSNRLPSTLASTSFSFGSVSGHLNSLSSATISNRVPVPSSHILPVLVITVTETAACSETQSTMSVRRANYTVDSSAEAHSYVGITSAAFTFALSVVLWIL</sequence>
<evidence type="ECO:0000256" key="1">
    <source>
        <dbReference type="SAM" id="SignalP"/>
    </source>
</evidence>
<gene>
    <name evidence="2" type="ORF">AKAW2_51803A</name>
</gene>
<protein>
    <recommendedName>
        <fullName evidence="4">Extracellular serine-rich protein</fullName>
    </recommendedName>
</protein>
<dbReference type="OrthoDB" id="2331100at2759"/>
<dbReference type="PANTHER" id="PTHR34883:SF16">
    <property type="entry name" value="RICH PROTEIN, PUTATIVE-RELATED"/>
    <property type="match status" value="1"/>
</dbReference>
<evidence type="ECO:0000313" key="2">
    <source>
        <dbReference type="EMBL" id="BCS01462.1"/>
    </source>
</evidence>
<dbReference type="SUPFAM" id="SSF49503">
    <property type="entry name" value="Cupredoxins"/>
    <property type="match status" value="1"/>
</dbReference>
<dbReference type="CDD" id="cd00920">
    <property type="entry name" value="Cupredoxin"/>
    <property type="match status" value="1"/>
</dbReference>
<evidence type="ECO:0000313" key="3">
    <source>
        <dbReference type="Proteomes" id="UP000661280"/>
    </source>
</evidence>
<accession>A0A7R7WED0</accession>
<reference evidence="2" key="1">
    <citation type="submission" date="2021-01" db="EMBL/GenBank/DDBJ databases">
        <authorList>
            <consortium name="Aspergillus luchuensis mut. kawachii IFO 4304 genome sequencing consortium"/>
            <person name="Kazuki M."/>
            <person name="Futagami T."/>
        </authorList>
    </citation>
    <scope>NUCLEOTIDE SEQUENCE</scope>
    <source>
        <strain evidence="2">IFO 4308</strain>
    </source>
</reference>
<organism evidence="2 3">
    <name type="scientific">Aspergillus kawachii</name>
    <name type="common">White koji mold</name>
    <name type="synonym">Aspergillus awamori var. kawachi</name>
    <dbReference type="NCBI Taxonomy" id="1069201"/>
    <lineage>
        <taxon>Eukaryota</taxon>
        <taxon>Fungi</taxon>
        <taxon>Dikarya</taxon>
        <taxon>Ascomycota</taxon>
        <taxon>Pezizomycotina</taxon>
        <taxon>Eurotiomycetes</taxon>
        <taxon>Eurotiomycetidae</taxon>
        <taxon>Eurotiales</taxon>
        <taxon>Aspergillaceae</taxon>
        <taxon>Aspergillus</taxon>
        <taxon>Aspergillus subgen. Circumdati</taxon>
    </lineage>
</organism>
<name>A0A7R7WED0_ASPKA</name>
<keyword evidence="3" id="KW-1185">Reference proteome</keyword>
<dbReference type="InterPro" id="IPR052953">
    <property type="entry name" value="Ser-rich/MCO-related"/>
</dbReference>
<proteinExistence type="predicted"/>
<dbReference type="Gene3D" id="2.60.40.420">
    <property type="entry name" value="Cupredoxins - blue copper proteins"/>
    <property type="match status" value="1"/>
</dbReference>
<dbReference type="GeneID" id="64962783"/>
<dbReference type="RefSeq" id="XP_041545224.1">
    <property type="nucleotide sequence ID" value="XM_041691773.1"/>
</dbReference>
<feature type="signal peptide" evidence="1">
    <location>
        <begin position="1"/>
        <end position="20"/>
    </location>
</feature>
<dbReference type="EMBL" id="AP024429">
    <property type="protein sequence ID" value="BCS01462.1"/>
    <property type="molecule type" value="Genomic_DNA"/>
</dbReference>
<feature type="chain" id="PRO_5030867614" description="Extracellular serine-rich protein" evidence="1">
    <location>
        <begin position="21"/>
        <end position="285"/>
    </location>
</feature>
<dbReference type="KEGG" id="aluc:AKAW2_51803A"/>
<reference evidence="2" key="2">
    <citation type="submission" date="2021-02" db="EMBL/GenBank/DDBJ databases">
        <title>Aspergillus luchuensis mut. kawachii IFO 4304 genome sequence.</title>
        <authorList>
            <person name="Mori K."/>
            <person name="Kadooka C."/>
            <person name="Goto M."/>
            <person name="Futagami T."/>
        </authorList>
    </citation>
    <scope>NUCLEOTIDE SEQUENCE</scope>
    <source>
        <strain evidence="2">IFO 4308</strain>
    </source>
</reference>
<dbReference type="InterPro" id="IPR008972">
    <property type="entry name" value="Cupredoxin"/>
</dbReference>